<dbReference type="EMBL" id="FQVF01000023">
    <property type="protein sequence ID" value="SHG50384.1"/>
    <property type="molecule type" value="Genomic_DNA"/>
</dbReference>
<reference evidence="3" key="1">
    <citation type="submission" date="2016-11" db="EMBL/GenBank/DDBJ databases">
        <authorList>
            <person name="Varghese N."/>
            <person name="Submissions S."/>
        </authorList>
    </citation>
    <scope>NUCLEOTIDE SEQUENCE [LARGE SCALE GENOMIC DNA]</scope>
    <source>
        <strain evidence="3">DSM 16579</strain>
    </source>
</reference>
<feature type="transmembrane region" description="Helical" evidence="1">
    <location>
        <begin position="6"/>
        <end position="24"/>
    </location>
</feature>
<dbReference type="Proteomes" id="UP000184517">
    <property type="component" value="Unassembled WGS sequence"/>
</dbReference>
<dbReference type="RefSeq" id="WP_072841519.1">
    <property type="nucleotide sequence ID" value="NZ_FQVF01000023.1"/>
</dbReference>
<keyword evidence="3" id="KW-1185">Reference proteome</keyword>
<dbReference type="OrthoDB" id="6120993at2"/>
<keyword evidence="1" id="KW-0472">Membrane</keyword>
<proteinExistence type="predicted"/>
<evidence type="ECO:0000313" key="2">
    <source>
        <dbReference type="EMBL" id="SHG50384.1"/>
    </source>
</evidence>
<keyword evidence="1" id="KW-1133">Transmembrane helix</keyword>
<organism evidence="2 3">
    <name type="scientific">Marinomonas polaris DSM 16579</name>
    <dbReference type="NCBI Taxonomy" id="1122206"/>
    <lineage>
        <taxon>Bacteria</taxon>
        <taxon>Pseudomonadati</taxon>
        <taxon>Pseudomonadota</taxon>
        <taxon>Gammaproteobacteria</taxon>
        <taxon>Oceanospirillales</taxon>
        <taxon>Oceanospirillaceae</taxon>
        <taxon>Marinomonas</taxon>
    </lineage>
</organism>
<sequence length="123" mass="14425">MLVQLLVSISFLFLLLVFLVLFFIRHQSKVPYYRLTQDQCITLLKKAIQGVLPEYEWHAFIGMTVRDDDVLDELREQCLLIDELGVKGTQLINGRICINFNKKGISQLELLLDEWQHKSKYLV</sequence>
<evidence type="ECO:0000256" key="1">
    <source>
        <dbReference type="SAM" id="Phobius"/>
    </source>
</evidence>
<dbReference type="AlphaFoldDB" id="A0A1M5KBT9"/>
<protein>
    <submittedName>
        <fullName evidence="2">Uncharacterized protein</fullName>
    </submittedName>
</protein>
<accession>A0A1M5KBT9</accession>
<dbReference type="STRING" id="1122206.SAMN02745753_04020"/>
<name>A0A1M5KBT9_9GAMM</name>
<evidence type="ECO:0000313" key="3">
    <source>
        <dbReference type="Proteomes" id="UP000184517"/>
    </source>
</evidence>
<keyword evidence="1" id="KW-0812">Transmembrane</keyword>
<gene>
    <name evidence="2" type="ORF">SAMN02745753_04020</name>
</gene>